<evidence type="ECO:0000313" key="1">
    <source>
        <dbReference type="EMBL" id="KAH7858734.1"/>
    </source>
</evidence>
<organism evidence="1 2">
    <name type="scientific">Vaccinium darrowii</name>
    <dbReference type="NCBI Taxonomy" id="229202"/>
    <lineage>
        <taxon>Eukaryota</taxon>
        <taxon>Viridiplantae</taxon>
        <taxon>Streptophyta</taxon>
        <taxon>Embryophyta</taxon>
        <taxon>Tracheophyta</taxon>
        <taxon>Spermatophyta</taxon>
        <taxon>Magnoliopsida</taxon>
        <taxon>eudicotyledons</taxon>
        <taxon>Gunneridae</taxon>
        <taxon>Pentapetalae</taxon>
        <taxon>asterids</taxon>
        <taxon>Ericales</taxon>
        <taxon>Ericaceae</taxon>
        <taxon>Vaccinioideae</taxon>
        <taxon>Vaccinieae</taxon>
        <taxon>Vaccinium</taxon>
    </lineage>
</organism>
<reference evidence="1 2" key="1">
    <citation type="journal article" date="2021" name="Hortic Res">
        <title>High-quality reference genome and annotation aids understanding of berry development for evergreen blueberry (Vaccinium darrowii).</title>
        <authorList>
            <person name="Yu J."/>
            <person name="Hulse-Kemp A.M."/>
            <person name="Babiker E."/>
            <person name="Staton M."/>
        </authorList>
    </citation>
    <scope>NUCLEOTIDE SEQUENCE [LARGE SCALE GENOMIC DNA]</scope>
    <source>
        <strain evidence="2">cv. NJ 8807/NJ 8810</strain>
        <tissue evidence="1">Young leaf</tissue>
    </source>
</reference>
<dbReference type="Proteomes" id="UP000828048">
    <property type="component" value="Chromosome 3"/>
</dbReference>
<proteinExistence type="predicted"/>
<gene>
    <name evidence="1" type="ORF">Vadar_027302</name>
</gene>
<accession>A0ACB7YZN8</accession>
<evidence type="ECO:0000313" key="2">
    <source>
        <dbReference type="Proteomes" id="UP000828048"/>
    </source>
</evidence>
<comment type="caution">
    <text evidence="1">The sequence shown here is derived from an EMBL/GenBank/DDBJ whole genome shotgun (WGS) entry which is preliminary data.</text>
</comment>
<name>A0ACB7YZN8_9ERIC</name>
<dbReference type="EMBL" id="CM037153">
    <property type="protein sequence ID" value="KAH7858734.1"/>
    <property type="molecule type" value="Genomic_DNA"/>
</dbReference>
<protein>
    <submittedName>
        <fullName evidence="1">Uncharacterized protein</fullName>
    </submittedName>
</protein>
<sequence>MTSADLHEVTPSKMTSSVNDLRLGRPPGQVSDATINLVDKMQRHAGLKALDMYKRAGKQAPPSSIQKMEEYVRNSMMFNISQGLASGDNIVTLQSGW</sequence>
<keyword evidence="2" id="KW-1185">Reference proteome</keyword>